<evidence type="ECO:0000313" key="3">
    <source>
        <dbReference type="Proteomes" id="UP000026739"/>
    </source>
</evidence>
<dbReference type="InterPro" id="IPR046879">
    <property type="entry name" value="KANL3/Tex30_Abhydrolase"/>
</dbReference>
<feature type="domain" description="KANL3/Tex30 alpha/beta hydrolase-like" evidence="1">
    <location>
        <begin position="33"/>
        <end position="224"/>
    </location>
</feature>
<keyword evidence="2" id="KW-0378">Hydrolase</keyword>
<dbReference type="Pfam" id="PF20408">
    <property type="entry name" value="Abhydrolase_11"/>
    <property type="match status" value="1"/>
</dbReference>
<organism evidence="2 3">
    <name type="scientific">Pseudomonas mandelii PD30</name>
    <dbReference type="NCBI Taxonomy" id="1419583"/>
    <lineage>
        <taxon>Bacteria</taxon>
        <taxon>Pseudomonadati</taxon>
        <taxon>Pseudomonadota</taxon>
        <taxon>Gammaproteobacteria</taxon>
        <taxon>Pseudomonadales</taxon>
        <taxon>Pseudomonadaceae</taxon>
        <taxon>Pseudomonas</taxon>
    </lineage>
</organism>
<dbReference type="SUPFAM" id="SSF53474">
    <property type="entry name" value="alpha/beta-Hydrolases"/>
    <property type="match status" value="1"/>
</dbReference>
<sequence length="230" mass="25017">MDKEHKASIDGDQWARCVRDHGWLWNAASAPASATLILAHGAGAPMDSGWMNDMAARLAASGINVLRFEFPYMAQRRIDGGKRPPNPAPKLLECWREVYAVVRRHVTGRLAIGGKSMGGRMASLLADELEADALVCLGYPFYAVGKPEKPRVEHLAALKTRTLIVQGERDALGNREAVEAYTLAPSIEVFWLVAGDHDLKPLKASGFSHEQHLAVTASRVAAFLQGQPSP</sequence>
<name>A0A059L5J7_9PSED</name>
<comment type="caution">
    <text evidence="2">The sequence shown here is derived from an EMBL/GenBank/DDBJ whole genome shotgun (WGS) entry which is preliminary data.</text>
</comment>
<dbReference type="PANTHER" id="PTHR13136:SF11">
    <property type="entry name" value="TESTIS-EXPRESSED PROTEIN 30"/>
    <property type="match status" value="1"/>
</dbReference>
<dbReference type="AlphaFoldDB" id="A0A059L5J7"/>
<evidence type="ECO:0000259" key="1">
    <source>
        <dbReference type="Pfam" id="PF20408"/>
    </source>
</evidence>
<dbReference type="InterPro" id="IPR029058">
    <property type="entry name" value="AB_hydrolase_fold"/>
</dbReference>
<dbReference type="eggNOG" id="COG3571">
    <property type="taxonomic scope" value="Bacteria"/>
</dbReference>
<dbReference type="Proteomes" id="UP000026739">
    <property type="component" value="Unassembled WGS sequence"/>
</dbReference>
<dbReference type="EMBL" id="AZQQ01000065">
    <property type="protein sequence ID" value="KDD69602.1"/>
    <property type="molecule type" value="Genomic_DNA"/>
</dbReference>
<dbReference type="InterPro" id="IPR026555">
    <property type="entry name" value="NSL3/Tex30"/>
</dbReference>
<dbReference type="PANTHER" id="PTHR13136">
    <property type="entry name" value="TESTIS DEVELOPMENT PROTEIN PRTD"/>
    <property type="match status" value="1"/>
</dbReference>
<protein>
    <submittedName>
        <fullName evidence="2">Alpha/beta hydrolase</fullName>
    </submittedName>
</protein>
<dbReference type="RefSeq" id="WP_033055647.1">
    <property type="nucleotide sequence ID" value="NZ_AZQQ01000065.1"/>
</dbReference>
<dbReference type="GO" id="GO:0016787">
    <property type="term" value="F:hydrolase activity"/>
    <property type="evidence" value="ECO:0007669"/>
    <property type="project" value="UniProtKB-KW"/>
</dbReference>
<accession>A0A059L5J7</accession>
<evidence type="ECO:0000313" key="2">
    <source>
        <dbReference type="EMBL" id="KDD69602.1"/>
    </source>
</evidence>
<dbReference type="Gene3D" id="3.40.50.1820">
    <property type="entry name" value="alpha/beta hydrolase"/>
    <property type="match status" value="1"/>
</dbReference>
<gene>
    <name evidence="2" type="ORF">V466_07060</name>
</gene>
<reference evidence="2 3" key="1">
    <citation type="submission" date="2013-12" db="EMBL/GenBank/DDBJ databases">
        <authorList>
            <person name="Formusa P.A."/>
            <person name="Habash M."/>
            <person name="Lee H."/>
            <person name="Trevors J.T."/>
        </authorList>
    </citation>
    <scope>NUCLEOTIDE SEQUENCE [LARGE SCALE GENOMIC DNA]</scope>
    <source>
        <strain evidence="2 3">PD30</strain>
    </source>
</reference>
<proteinExistence type="predicted"/>